<organism evidence="2 3">
    <name type="scientific">Salinicoccus jeotgali</name>
    <dbReference type="NCBI Taxonomy" id="381634"/>
    <lineage>
        <taxon>Bacteria</taxon>
        <taxon>Bacillati</taxon>
        <taxon>Bacillota</taxon>
        <taxon>Bacilli</taxon>
        <taxon>Bacillales</taxon>
        <taxon>Staphylococcaceae</taxon>
        <taxon>Salinicoccus</taxon>
    </lineage>
</organism>
<gene>
    <name evidence="2" type="ORF">GCM10022378_09310</name>
</gene>
<dbReference type="EMBL" id="BAABCK010000018">
    <property type="protein sequence ID" value="GAA3721346.1"/>
    <property type="molecule type" value="Genomic_DNA"/>
</dbReference>
<evidence type="ECO:0000313" key="3">
    <source>
        <dbReference type="Proteomes" id="UP001500920"/>
    </source>
</evidence>
<comment type="caution">
    <text evidence="2">The sequence shown here is derived from an EMBL/GenBank/DDBJ whole genome shotgun (WGS) entry which is preliminary data.</text>
</comment>
<reference evidence="3" key="1">
    <citation type="journal article" date="2019" name="Int. J. Syst. Evol. Microbiol.">
        <title>The Global Catalogue of Microorganisms (GCM) 10K type strain sequencing project: providing services to taxonomists for standard genome sequencing and annotation.</title>
        <authorList>
            <consortium name="The Broad Institute Genomics Platform"/>
            <consortium name="The Broad Institute Genome Sequencing Center for Infectious Disease"/>
            <person name="Wu L."/>
            <person name="Ma J."/>
        </authorList>
    </citation>
    <scope>NUCLEOTIDE SEQUENCE [LARGE SCALE GENOMIC DNA]</scope>
    <source>
        <strain evidence="3">JCM 16981</strain>
    </source>
</reference>
<feature type="compositionally biased region" description="Basic and acidic residues" evidence="1">
    <location>
        <begin position="1"/>
        <end position="18"/>
    </location>
</feature>
<name>A0ABP7EMG4_9STAP</name>
<keyword evidence="3" id="KW-1185">Reference proteome</keyword>
<accession>A0ABP7EMG4</accession>
<evidence type="ECO:0008006" key="4">
    <source>
        <dbReference type="Google" id="ProtNLM"/>
    </source>
</evidence>
<proteinExistence type="predicted"/>
<evidence type="ECO:0000313" key="2">
    <source>
        <dbReference type="EMBL" id="GAA3721346.1"/>
    </source>
</evidence>
<feature type="region of interest" description="Disordered" evidence="1">
    <location>
        <begin position="1"/>
        <end position="23"/>
    </location>
</feature>
<dbReference type="Proteomes" id="UP001500920">
    <property type="component" value="Unassembled WGS sequence"/>
</dbReference>
<dbReference type="RefSeq" id="WP_344701893.1">
    <property type="nucleotide sequence ID" value="NZ_BAABCK010000018.1"/>
</dbReference>
<evidence type="ECO:0000256" key="1">
    <source>
        <dbReference type="SAM" id="MobiDB-lite"/>
    </source>
</evidence>
<sequence length="103" mass="11945">MGLLDETKAKREGKKHENPLANHNIKKEKLPVTSLRLDGDTHAKILALKNVVAKRNLNNMQIITEAIDNMIEDLDEESLEVFDKYYRINIEEKVDVLKRKGQY</sequence>
<protein>
    <recommendedName>
        <fullName evidence="4">CopG family transcriptional regulator</fullName>
    </recommendedName>
</protein>